<evidence type="ECO:0000259" key="2">
    <source>
        <dbReference type="Pfam" id="PF03078"/>
    </source>
</evidence>
<dbReference type="AlphaFoldDB" id="A0A8S2B582"/>
<dbReference type="EMBL" id="LR999457">
    <property type="protein sequence ID" value="CAE6199760.1"/>
    <property type="molecule type" value="Genomic_DNA"/>
</dbReference>
<reference evidence="3" key="1">
    <citation type="submission" date="2021-01" db="EMBL/GenBank/DDBJ databases">
        <authorList>
            <person name="Bezrukov I."/>
        </authorList>
    </citation>
    <scope>NUCLEOTIDE SEQUENCE</scope>
</reference>
<feature type="compositionally biased region" description="Acidic residues" evidence="1">
    <location>
        <begin position="1"/>
        <end position="11"/>
    </location>
</feature>
<feature type="compositionally biased region" description="Basic and acidic residues" evidence="1">
    <location>
        <begin position="16"/>
        <end position="25"/>
    </location>
</feature>
<sequence length="543" mass="62443">MDADFNVEEAESWSTRPEREAEEYQRFVEETERAVAEDRRRREITRGKRSMTERYELIDEDMKDDAEYPHPETMADLGILEDVELLFEKCHMATLMSHPYPAYEEETIQFLSTVQVELFEGLSAAELRKERLGYLSFTIDGRDYVMTIKMLEDMFGFPSSTGTKPKFIRDEIKALWNTIGDDTTFSSARSKSNSIRNPAIRYFQRALANVLYARSVSATLTNPDMETLDLALKSLLCYTKNGETMRGDSSDTPPSMYLLNHLCSYRGWALSNSKKRVKGALCVGGVVTPILQFFEVPLTSAPTEPRWMDIAHLKLAHVIEHQMHDERYAYKFDHPVVGDAQFLIPFRELTTITVRDNIDFSPPIETLHAVIGGSSSINVAKEVEEQSDNEEISWENYDTSRFHFEEHKPPSRESKSLAESHRKLSLVQKWCKFQDKIIKKCIKALNCTSSTTARERAAPQEPARHSSHEIREHKRRKNAKIVRSSSKGRVMSRRRSHDRRAPQPAGVTIEHDDEEMAEAQLGPVMPTDYTQAEMDDYISRQFS</sequence>
<evidence type="ECO:0000313" key="3">
    <source>
        <dbReference type="EMBL" id="CAE6199760.1"/>
    </source>
</evidence>
<dbReference type="Proteomes" id="UP000682877">
    <property type="component" value="Chromosome 7"/>
</dbReference>
<feature type="region of interest" description="Disordered" evidence="1">
    <location>
        <begin position="450"/>
        <end position="543"/>
    </location>
</feature>
<dbReference type="Pfam" id="PF03078">
    <property type="entry name" value="ATHILA"/>
    <property type="match status" value="1"/>
</dbReference>
<feature type="region of interest" description="Disordered" evidence="1">
    <location>
        <begin position="1"/>
        <end position="25"/>
    </location>
</feature>
<feature type="compositionally biased region" description="Basic and acidic residues" evidence="1">
    <location>
        <begin position="453"/>
        <end position="472"/>
    </location>
</feature>
<keyword evidence="4" id="KW-1185">Reference proteome</keyword>
<name>A0A8S2B582_ARAAE</name>
<protein>
    <recommendedName>
        <fullName evidence="2">Arabidopsis retrotransposon Orf1 C-terminal domain-containing protein</fullName>
    </recommendedName>
</protein>
<accession>A0A8S2B582</accession>
<evidence type="ECO:0000313" key="4">
    <source>
        <dbReference type="Proteomes" id="UP000682877"/>
    </source>
</evidence>
<feature type="domain" description="Arabidopsis retrotransposon Orf1 C-terminal" evidence="2">
    <location>
        <begin position="67"/>
        <end position="446"/>
    </location>
</feature>
<dbReference type="InterPro" id="IPR004312">
    <property type="entry name" value="ATHILA_Orf1_C"/>
</dbReference>
<organism evidence="3 4">
    <name type="scientific">Arabidopsis arenosa</name>
    <name type="common">Sand rock-cress</name>
    <name type="synonym">Cardaminopsis arenosa</name>
    <dbReference type="NCBI Taxonomy" id="38785"/>
    <lineage>
        <taxon>Eukaryota</taxon>
        <taxon>Viridiplantae</taxon>
        <taxon>Streptophyta</taxon>
        <taxon>Embryophyta</taxon>
        <taxon>Tracheophyta</taxon>
        <taxon>Spermatophyta</taxon>
        <taxon>Magnoliopsida</taxon>
        <taxon>eudicotyledons</taxon>
        <taxon>Gunneridae</taxon>
        <taxon>Pentapetalae</taxon>
        <taxon>rosids</taxon>
        <taxon>malvids</taxon>
        <taxon>Brassicales</taxon>
        <taxon>Brassicaceae</taxon>
        <taxon>Camelineae</taxon>
        <taxon>Arabidopsis</taxon>
    </lineage>
</organism>
<evidence type="ECO:0000256" key="1">
    <source>
        <dbReference type="SAM" id="MobiDB-lite"/>
    </source>
</evidence>
<proteinExistence type="predicted"/>
<gene>
    <name evidence="3" type="ORF">AARE701A_LOCUS19646</name>
</gene>